<keyword evidence="2" id="KW-0449">Lipoprotein</keyword>
<reference evidence="5" key="1">
    <citation type="submission" date="2013-08" db="EMBL/GenBank/DDBJ databases">
        <title>Genome sequencing of Arenimonas donghaensis.</title>
        <authorList>
            <person name="Chen F."/>
            <person name="Wang G."/>
        </authorList>
    </citation>
    <scope>NUCLEOTIDE SEQUENCE [LARGE SCALE GENOMIC DNA]</scope>
    <source>
        <strain evidence="5">HO3-R19</strain>
    </source>
</reference>
<reference evidence="4 5" key="2">
    <citation type="journal article" date="2015" name="Stand. Genomic Sci.">
        <title>High quality draft genomic sequence of Arenimonas donghaensis DSM 18148(T).</title>
        <authorList>
            <person name="Chen F."/>
            <person name="Wang H."/>
            <person name="Cao Y."/>
            <person name="Li X."/>
            <person name="Wang G."/>
        </authorList>
    </citation>
    <scope>NUCLEOTIDE SEQUENCE [LARGE SCALE GENOMIC DNA]</scope>
    <source>
        <strain evidence="4 5">HO3-R19</strain>
    </source>
</reference>
<dbReference type="SUPFAM" id="SSF56954">
    <property type="entry name" value="Outer membrane efflux proteins (OEP)"/>
    <property type="match status" value="1"/>
</dbReference>
<dbReference type="Gene3D" id="2.20.200.10">
    <property type="entry name" value="Outer membrane efflux proteins (OEP)"/>
    <property type="match status" value="1"/>
</dbReference>
<dbReference type="Gene3D" id="1.20.1600.10">
    <property type="entry name" value="Outer membrane efflux proteins (OEP)"/>
    <property type="match status" value="1"/>
</dbReference>
<dbReference type="GO" id="GO:0015562">
    <property type="term" value="F:efflux transmembrane transporter activity"/>
    <property type="evidence" value="ECO:0007669"/>
    <property type="project" value="InterPro"/>
</dbReference>
<dbReference type="EMBL" id="AVCJ01000001">
    <property type="protein sequence ID" value="KFL37898.1"/>
    <property type="molecule type" value="Genomic_DNA"/>
</dbReference>
<evidence type="ECO:0000313" key="4">
    <source>
        <dbReference type="EMBL" id="KFL37898.1"/>
    </source>
</evidence>
<keyword evidence="2" id="KW-0812">Transmembrane</keyword>
<dbReference type="STRING" id="1121014.N788_01635"/>
<evidence type="ECO:0008006" key="6">
    <source>
        <dbReference type="Google" id="ProtNLM"/>
    </source>
</evidence>
<dbReference type="GO" id="GO:0009279">
    <property type="term" value="C:cell outer membrane"/>
    <property type="evidence" value="ECO:0007669"/>
    <property type="project" value="UniProtKB-SubCell"/>
</dbReference>
<feature type="compositionally biased region" description="Gly residues" evidence="3">
    <location>
        <begin position="502"/>
        <end position="513"/>
    </location>
</feature>
<proteinExistence type="inferred from homology"/>
<evidence type="ECO:0000313" key="5">
    <source>
        <dbReference type="Proteomes" id="UP000029085"/>
    </source>
</evidence>
<dbReference type="Proteomes" id="UP000029085">
    <property type="component" value="Unassembled WGS sequence"/>
</dbReference>
<gene>
    <name evidence="4" type="ORF">N788_01635</name>
</gene>
<evidence type="ECO:0000256" key="3">
    <source>
        <dbReference type="SAM" id="MobiDB-lite"/>
    </source>
</evidence>
<dbReference type="AlphaFoldDB" id="A0A087MLZ5"/>
<dbReference type="PATRIC" id="fig|1121014.3.peg.306"/>
<evidence type="ECO:0000256" key="2">
    <source>
        <dbReference type="RuleBase" id="RU362097"/>
    </source>
</evidence>
<accession>A0A087MLZ5</accession>
<keyword evidence="2" id="KW-0472">Membrane</keyword>
<dbReference type="PANTHER" id="PTHR30203">
    <property type="entry name" value="OUTER MEMBRANE CATION EFFLUX PROTEIN"/>
    <property type="match status" value="1"/>
</dbReference>
<organism evidence="4 5">
    <name type="scientific">Arenimonas donghaensis DSM 18148 = HO3-R19</name>
    <dbReference type="NCBI Taxonomy" id="1121014"/>
    <lineage>
        <taxon>Bacteria</taxon>
        <taxon>Pseudomonadati</taxon>
        <taxon>Pseudomonadota</taxon>
        <taxon>Gammaproteobacteria</taxon>
        <taxon>Lysobacterales</taxon>
        <taxon>Lysobacteraceae</taxon>
        <taxon>Arenimonas</taxon>
    </lineage>
</organism>
<evidence type="ECO:0000256" key="1">
    <source>
        <dbReference type="ARBA" id="ARBA00007613"/>
    </source>
</evidence>
<protein>
    <recommendedName>
        <fullName evidence="6">RND transporter</fullName>
    </recommendedName>
</protein>
<name>A0A087MLZ5_9GAMM</name>
<comment type="similarity">
    <text evidence="1 2">Belongs to the outer membrane factor (OMF) (TC 1.B.17) family.</text>
</comment>
<dbReference type="InterPro" id="IPR003423">
    <property type="entry name" value="OMP_efflux"/>
</dbReference>
<comment type="subcellular location">
    <subcellularLocation>
        <location evidence="2">Cell outer membrane</location>
        <topology evidence="2">Lipid-anchor</topology>
    </subcellularLocation>
</comment>
<dbReference type="Pfam" id="PF02321">
    <property type="entry name" value="OEP"/>
    <property type="match status" value="2"/>
</dbReference>
<keyword evidence="2" id="KW-1134">Transmembrane beta strand</keyword>
<dbReference type="NCBIfam" id="TIGR01845">
    <property type="entry name" value="outer_NodT"/>
    <property type="match status" value="1"/>
</dbReference>
<keyword evidence="2" id="KW-0564">Palmitate</keyword>
<keyword evidence="5" id="KW-1185">Reference proteome</keyword>
<dbReference type="PANTHER" id="PTHR30203:SF33">
    <property type="entry name" value="BLR4455 PROTEIN"/>
    <property type="match status" value="1"/>
</dbReference>
<sequence length="513" mass="54461">MGLAVLASFSLAACTAGPDFVRPDPPASDAYYAGSLVVETARTDNLHGQAQRLQPAESVDGAWWNAFQSPRLAQLIEHALADSPTIDEAFSRVREANALYDAKHRGATLPRLVGQLTGERTNGLPGTVAGGSGPVVNQESASLLGSFRLDLAGRTRRELEALAARADARYYAALAARRDVAHGIVVTAIEQARLVDQLRAENARRGAHDELLYLTMEGLRLGHATQADVHAVQRDLRLSEQTVATLETDIEVLGQRLAVLAGQEPSSYQGEPFTLQDFQLPETIPLVVPSALVRTRPDILAAEGLLEAATADYGVAVASLYPDITLSASTGAYQLGEGGLFSGTTQGWNLLAQLTAPLLDGELHGMKRVRLAAVDAAAAHYRGTLLSALGEVAESLKQADITAINLTLANDAYKDSVIVVESLRTKQAHGALSRADLLPEYIAFVAIETRVINAMSDRLLATAEILRVMTDGEFLPDEIDHLDGREDAGQAYVEPASEENSAGGGGLRVGAAP</sequence>
<dbReference type="InterPro" id="IPR010131">
    <property type="entry name" value="MdtP/NodT-like"/>
</dbReference>
<feature type="region of interest" description="Disordered" evidence="3">
    <location>
        <begin position="489"/>
        <end position="513"/>
    </location>
</feature>
<comment type="caution">
    <text evidence="4">The sequence shown here is derived from an EMBL/GenBank/DDBJ whole genome shotgun (WGS) entry which is preliminary data.</text>
</comment>